<comment type="caution">
    <text evidence="2">The sequence shown here is derived from an EMBL/GenBank/DDBJ whole genome shotgun (WGS) entry which is preliminary data.</text>
</comment>
<name>A0ABN1B066_9LACT</name>
<protein>
    <submittedName>
        <fullName evidence="2">Flavodoxin domain-containing protein</fullName>
    </submittedName>
</protein>
<keyword evidence="3" id="KW-1185">Reference proteome</keyword>
<dbReference type="RefSeq" id="WP_346024881.1">
    <property type="nucleotide sequence ID" value="NZ_BAAADA010000126.1"/>
</dbReference>
<gene>
    <name evidence="2" type="ORF">GCM10008936_14630</name>
</gene>
<dbReference type="InterPro" id="IPR008254">
    <property type="entry name" value="Flavodoxin/NO_synth"/>
</dbReference>
<dbReference type="Proteomes" id="UP001410648">
    <property type="component" value="Unassembled WGS sequence"/>
</dbReference>
<evidence type="ECO:0000259" key="1">
    <source>
        <dbReference type="PROSITE" id="PS50902"/>
    </source>
</evidence>
<evidence type="ECO:0000313" key="3">
    <source>
        <dbReference type="Proteomes" id="UP001410648"/>
    </source>
</evidence>
<dbReference type="SUPFAM" id="SSF52218">
    <property type="entry name" value="Flavoproteins"/>
    <property type="match status" value="1"/>
</dbReference>
<dbReference type="EMBL" id="BAAADA010000126">
    <property type="protein sequence ID" value="GAA0487162.1"/>
    <property type="molecule type" value="Genomic_DNA"/>
</dbReference>
<proteinExistence type="predicted"/>
<accession>A0ABN1B066</accession>
<dbReference type="Pfam" id="PF12724">
    <property type="entry name" value="Flavodoxin_5"/>
    <property type="match status" value="1"/>
</dbReference>
<dbReference type="InterPro" id="IPR026816">
    <property type="entry name" value="Flavodoxin_dom"/>
</dbReference>
<dbReference type="InterPro" id="IPR029039">
    <property type="entry name" value="Flavoprotein-like_sf"/>
</dbReference>
<evidence type="ECO:0000313" key="2">
    <source>
        <dbReference type="EMBL" id="GAA0487162.1"/>
    </source>
</evidence>
<feature type="domain" description="Flavodoxin-like" evidence="1">
    <location>
        <begin position="3"/>
        <end position="149"/>
    </location>
</feature>
<dbReference type="PROSITE" id="PS50902">
    <property type="entry name" value="FLAVODOXIN_LIKE"/>
    <property type="match status" value="1"/>
</dbReference>
<dbReference type="Gene3D" id="3.40.50.360">
    <property type="match status" value="1"/>
</dbReference>
<dbReference type="InterPro" id="IPR052200">
    <property type="entry name" value="Protoporphyrinogen_IX_DH"/>
</dbReference>
<reference evidence="2 3" key="1">
    <citation type="journal article" date="2019" name="Int. J. Syst. Evol. Microbiol.">
        <title>The Global Catalogue of Microorganisms (GCM) 10K type strain sequencing project: providing services to taxonomists for standard genome sequencing and annotation.</title>
        <authorList>
            <consortium name="The Broad Institute Genomics Platform"/>
            <consortium name="The Broad Institute Genome Sequencing Center for Infectious Disease"/>
            <person name="Wu L."/>
            <person name="Ma J."/>
        </authorList>
    </citation>
    <scope>NUCLEOTIDE SEQUENCE [LARGE SCALE GENOMIC DNA]</scope>
    <source>
        <strain evidence="2 3">JCM 14232</strain>
    </source>
</reference>
<dbReference type="PANTHER" id="PTHR38030">
    <property type="entry name" value="PROTOPORPHYRINOGEN IX DEHYDROGENASE [MENAQUINONE]"/>
    <property type="match status" value="1"/>
</dbReference>
<sequence>MKTLIAYSSKHGCTETCTRLLAERLVGEVERVNLKDTSEVNLSAYDAVVVGSPVYAGRILGEVRTFTEEHLDALMEKKLGLFICGMQEEHTIREELELNYPAVLRKAAVAVDCFGGEYHFDSMNLMEKMIVRKLAKVKEDVSDIREDTIQQFADSLNKVEEDDKDTPLS</sequence>
<organism evidence="2 3">
    <name type="scientific">Alkalibacterium indicireducens</name>
    <dbReference type="NCBI Taxonomy" id="398758"/>
    <lineage>
        <taxon>Bacteria</taxon>
        <taxon>Bacillati</taxon>
        <taxon>Bacillota</taxon>
        <taxon>Bacilli</taxon>
        <taxon>Lactobacillales</taxon>
        <taxon>Carnobacteriaceae</taxon>
        <taxon>Alkalibacterium</taxon>
    </lineage>
</organism>
<dbReference type="PANTHER" id="PTHR38030:SF2">
    <property type="entry name" value="PROTOPORPHYRINOGEN IX DEHYDROGENASE [QUINONE]"/>
    <property type="match status" value="1"/>
</dbReference>